<name>A0ACD0NLW9_9BASI</name>
<dbReference type="Proteomes" id="UP000245626">
    <property type="component" value="Unassembled WGS sequence"/>
</dbReference>
<gene>
    <name evidence="1" type="ORF">IE53DRAFT_391030</name>
</gene>
<evidence type="ECO:0000313" key="2">
    <source>
        <dbReference type="Proteomes" id="UP000245626"/>
    </source>
</evidence>
<proteinExistence type="predicted"/>
<reference evidence="1 2" key="1">
    <citation type="journal article" date="2018" name="Mol. Biol. Evol.">
        <title>Broad Genomic Sampling Reveals a Smut Pathogenic Ancestry of the Fungal Clade Ustilaginomycotina.</title>
        <authorList>
            <person name="Kijpornyongpan T."/>
            <person name="Mondo S.J."/>
            <person name="Barry K."/>
            <person name="Sandor L."/>
            <person name="Lee J."/>
            <person name="Lipzen A."/>
            <person name="Pangilinan J."/>
            <person name="LaButti K."/>
            <person name="Hainaut M."/>
            <person name="Henrissat B."/>
            <person name="Grigoriev I.V."/>
            <person name="Spatafora J.W."/>
            <person name="Aime M.C."/>
        </authorList>
    </citation>
    <scope>NUCLEOTIDE SEQUENCE [LARGE SCALE GENOMIC DNA]</scope>
    <source>
        <strain evidence="1 2">SA 807</strain>
    </source>
</reference>
<protein>
    <submittedName>
        <fullName evidence="1">Uncharacterized protein</fullName>
    </submittedName>
</protein>
<keyword evidence="2" id="KW-1185">Reference proteome</keyword>
<evidence type="ECO:0000313" key="1">
    <source>
        <dbReference type="EMBL" id="PWN46806.1"/>
    </source>
</evidence>
<accession>A0ACD0NLW9</accession>
<dbReference type="EMBL" id="KZ820696">
    <property type="protein sequence ID" value="PWN46806.1"/>
    <property type="molecule type" value="Genomic_DNA"/>
</dbReference>
<organism evidence="1 2">
    <name type="scientific">Violaceomyces palustris</name>
    <dbReference type="NCBI Taxonomy" id="1673888"/>
    <lineage>
        <taxon>Eukaryota</taxon>
        <taxon>Fungi</taxon>
        <taxon>Dikarya</taxon>
        <taxon>Basidiomycota</taxon>
        <taxon>Ustilaginomycotina</taxon>
        <taxon>Ustilaginomycetes</taxon>
        <taxon>Violaceomycetales</taxon>
        <taxon>Violaceomycetaceae</taxon>
        <taxon>Violaceomyces</taxon>
    </lineage>
</organism>
<sequence>MASAATRCSRPCLASAHMSTVRLRSAFPNNARHASTFLSRPPRISEYRLASVVLPRQSVLPRLGASREMHSSAVSFHQQQKGQSQPKRPPTTRPVKSAARQQTEKNVSTTSAPSTGAAVEAPSEAEPTTLQEKIKKLWATAKYLFRFYFNGVKQIWANRSKVAEIQKRVADGGSALTREESQLIRVHRADMKKLPLFLLILVVLEELLPLIVIWAPSLLPSTCILPNQLVKIRRKEEVKRSEAFAKLIEKDSIKQLMPLVGEQADGTATELQGGGQQDVLAKLNGETVSELAQLFSLSTFGGSALTRKRLIKHLDYLREDDKLMCQGGGYSFIPQNLDALARACGDRGLRSSDIPQPEMFETLRAWLRQTTRSPTSTSLPTSTLALLPLHLYNPAAMAKVREDLAAEEQRGLLDKTKDVLKEVVEEEKKVSGEKEAEGALSSRVVQATDQSPQKEKR</sequence>